<evidence type="ECO:0000313" key="2">
    <source>
        <dbReference type="Proteomes" id="UP000504637"/>
    </source>
</evidence>
<feature type="compositionally biased region" description="Acidic residues" evidence="1">
    <location>
        <begin position="327"/>
        <end position="356"/>
    </location>
</feature>
<dbReference type="AlphaFoldDB" id="A0A6J3LVE4"/>
<feature type="region of interest" description="Disordered" evidence="1">
    <location>
        <begin position="315"/>
        <end position="389"/>
    </location>
</feature>
<evidence type="ECO:0000313" key="3">
    <source>
        <dbReference type="RefSeq" id="XP_033455628.1"/>
    </source>
</evidence>
<feature type="region of interest" description="Disordered" evidence="1">
    <location>
        <begin position="1"/>
        <end position="130"/>
    </location>
</feature>
<feature type="compositionally biased region" description="Basic and acidic residues" evidence="1">
    <location>
        <begin position="315"/>
        <end position="326"/>
    </location>
</feature>
<gene>
    <name evidence="3" type="ORF">K489DRAFT_435037</name>
</gene>
<feature type="compositionally biased region" description="Polar residues" evidence="1">
    <location>
        <begin position="62"/>
        <end position="80"/>
    </location>
</feature>
<dbReference type="Proteomes" id="UP000504637">
    <property type="component" value="Unplaced"/>
</dbReference>
<reference evidence="3" key="1">
    <citation type="submission" date="2020-01" db="EMBL/GenBank/DDBJ databases">
        <authorList>
            <consortium name="DOE Joint Genome Institute"/>
            <person name="Haridas S."/>
            <person name="Albert R."/>
            <person name="Binder M."/>
            <person name="Bloem J."/>
            <person name="Labutti K."/>
            <person name="Salamov A."/>
            <person name="Andreopoulos B."/>
            <person name="Baker S.E."/>
            <person name="Barry K."/>
            <person name="Bills G."/>
            <person name="Bluhm B.H."/>
            <person name="Cannon C."/>
            <person name="Castanera R."/>
            <person name="Culley D.E."/>
            <person name="Daum C."/>
            <person name="Ezra D."/>
            <person name="Gonzalez J.B."/>
            <person name="Henrissat B."/>
            <person name="Kuo A."/>
            <person name="Liang C."/>
            <person name="Lipzen A."/>
            <person name="Lutzoni F."/>
            <person name="Magnuson J."/>
            <person name="Mondo S."/>
            <person name="Nolan M."/>
            <person name="Ohm R."/>
            <person name="Pangilinan J."/>
            <person name="Park H.-J."/>
            <person name="Ramirez L."/>
            <person name="Alfaro M."/>
            <person name="Sun H."/>
            <person name="Tritt A."/>
            <person name="Yoshinaga Y."/>
            <person name="Zwiers L.-H."/>
            <person name="Turgeon B.G."/>
            <person name="Goodwin S.B."/>
            <person name="Spatafora J.W."/>
            <person name="Crous P.W."/>
            <person name="Grigoriev I.V."/>
        </authorList>
    </citation>
    <scope>NUCLEOTIDE SEQUENCE</scope>
    <source>
        <strain evidence="3">CBS 342.82</strain>
    </source>
</reference>
<accession>A0A6J3LVE4</accession>
<reference evidence="3" key="3">
    <citation type="submission" date="2025-08" db="UniProtKB">
        <authorList>
            <consortium name="RefSeq"/>
        </authorList>
    </citation>
    <scope>IDENTIFICATION</scope>
    <source>
        <strain evidence="3">CBS 342.82</strain>
    </source>
</reference>
<feature type="region of interest" description="Disordered" evidence="1">
    <location>
        <begin position="864"/>
        <end position="892"/>
    </location>
</feature>
<proteinExistence type="predicted"/>
<name>A0A6J3LVE4_9PEZI</name>
<dbReference type="GeneID" id="54366383"/>
<keyword evidence="2" id="KW-1185">Reference proteome</keyword>
<feature type="region of interest" description="Disordered" evidence="1">
    <location>
        <begin position="163"/>
        <end position="222"/>
    </location>
</feature>
<feature type="compositionally biased region" description="Pro residues" evidence="1">
    <location>
        <begin position="202"/>
        <end position="213"/>
    </location>
</feature>
<feature type="compositionally biased region" description="Polar residues" evidence="1">
    <location>
        <begin position="419"/>
        <end position="430"/>
    </location>
</feature>
<sequence>MAPLPSYKKPVPKNVSRLPSHQAGPSSKPEEETFNTTGPKSRVDHSYINTAGDPNKKFKRPSFTTSGRSSEPTRSTNIAGPSSIGHEGSRSSLKTSARDLRTSVPFPLLAAASSDSHGRPSISTSQDTASLADEDFLAVAERIDPDQVKNTLDTTLDLAAINHAASPSRSDSPKLSVPRPFSPSINSDEDNITVAIPKSAQSPPPQPQSPSPRTPDVVIPEPVRSLAKSIKSPRWASRSSRSTCLVPPVKIAAEPTIRRMTRSLARSLPVEVLPAPNTSGKGQETNLDYVTPAKKQRITRSASKAVLTVNCTRSEDDFTDDTRSEINGEDDDDVYWEDDDTGPHDNDDDDDEDVDDNANKPPAEDDSDEGSEFDPVSDDDSDDELGLDCDDDEDLAAIDVANSRSSVPKAGSSEAGPSGRQTRSARQVSTPIEGTALEFLHTKLTNEEWRQKYASWLQPRAGRIIKAKYNKFDPASFKSIDVSAHIDNIDTHDSSSGVFEGRMRHILTRYKASAEDKIANKSSLIDMTRARSIKRVDSESEIRFVLSNMHPDTKLVLDQPRSTFGLQQLLRMAPVSKSDLTKWVVYIVIYELPDGTVWLYIGSSTSREGSWYRLYKTYETAVRYLDKGVFHSYSRLSGAAQHMVFAPKGTKMHVRVLCSFDIPNDPAEYIRVKKIVLRTEAMFMDDFQAFPEAAPGETITIGEQKISRIDINTFSRSVAPPGESHSCRGVNRMHPFAMSFQSRRSVRSRADRVKAALAKQGGICRLDARSIGPHTHIFINRLEHNVPDYDDNYVCASCHIWRRDMDDDTRAEVKKCKTIEELVDIRTMTTRYMDIDAVYKHSTHCAICERPFESRPANAKHRITNNMGLGLGKGKGKGKGKTEGRNAAKNHPRWRTKIRPTARRSVHCPRNIAICCTEDSRSIESLLTMERRKKTTVLSSSTCDLASDVGFADAFFGKWQKAKGSGPAKARMTQISWPAASKFLRILRQNWIVSQTSLGMSVSAAPKG</sequence>
<dbReference type="RefSeq" id="XP_033455628.1">
    <property type="nucleotide sequence ID" value="XM_033608583.1"/>
</dbReference>
<organism evidence="3">
    <name type="scientific">Dissoconium aciculare CBS 342.82</name>
    <dbReference type="NCBI Taxonomy" id="1314786"/>
    <lineage>
        <taxon>Eukaryota</taxon>
        <taxon>Fungi</taxon>
        <taxon>Dikarya</taxon>
        <taxon>Ascomycota</taxon>
        <taxon>Pezizomycotina</taxon>
        <taxon>Dothideomycetes</taxon>
        <taxon>Dothideomycetidae</taxon>
        <taxon>Mycosphaerellales</taxon>
        <taxon>Dissoconiaceae</taxon>
        <taxon>Dissoconium</taxon>
    </lineage>
</organism>
<protein>
    <submittedName>
        <fullName evidence="3">Uncharacterized protein</fullName>
    </submittedName>
</protein>
<feature type="region of interest" description="Disordered" evidence="1">
    <location>
        <begin position="266"/>
        <end position="303"/>
    </location>
</feature>
<feature type="compositionally biased region" description="Polar residues" evidence="1">
    <location>
        <begin position="276"/>
        <end position="288"/>
    </location>
</feature>
<evidence type="ECO:0000256" key="1">
    <source>
        <dbReference type="SAM" id="MobiDB-lite"/>
    </source>
</evidence>
<reference evidence="3" key="2">
    <citation type="submission" date="2020-04" db="EMBL/GenBank/DDBJ databases">
        <authorList>
            <consortium name="NCBI Genome Project"/>
        </authorList>
    </citation>
    <scope>NUCLEOTIDE SEQUENCE</scope>
    <source>
        <strain evidence="3">CBS 342.82</strain>
    </source>
</reference>
<feature type="compositionally biased region" description="Acidic residues" evidence="1">
    <location>
        <begin position="364"/>
        <end position="389"/>
    </location>
</feature>
<feature type="region of interest" description="Disordered" evidence="1">
    <location>
        <begin position="401"/>
        <end position="430"/>
    </location>
</feature>